<dbReference type="EMBL" id="PEVA01000158">
    <property type="protein sequence ID" value="PIV08250.1"/>
    <property type="molecule type" value="Genomic_DNA"/>
</dbReference>
<protein>
    <submittedName>
        <fullName evidence="1">Uncharacterized protein</fullName>
    </submittedName>
</protein>
<feature type="non-terminal residue" evidence="1">
    <location>
        <position position="1"/>
    </location>
</feature>
<dbReference type="GO" id="GO:0097367">
    <property type="term" value="F:carbohydrate derivative binding"/>
    <property type="evidence" value="ECO:0007669"/>
    <property type="project" value="InterPro"/>
</dbReference>
<organism evidence="1 2">
    <name type="scientific">Candidatus Roizmanbacteria bacterium CG03_land_8_20_14_0_80_39_12</name>
    <dbReference type="NCBI Taxonomy" id="1974847"/>
    <lineage>
        <taxon>Bacteria</taxon>
        <taxon>Candidatus Roizmaniibacteriota</taxon>
    </lineage>
</organism>
<dbReference type="InterPro" id="IPR001672">
    <property type="entry name" value="G6P_Isomerase"/>
</dbReference>
<dbReference type="InterPro" id="IPR046348">
    <property type="entry name" value="SIS_dom_sf"/>
</dbReference>
<dbReference type="SUPFAM" id="SSF53697">
    <property type="entry name" value="SIS domain"/>
    <property type="match status" value="1"/>
</dbReference>
<reference evidence="2" key="1">
    <citation type="submission" date="2017-09" db="EMBL/GenBank/DDBJ databases">
        <title>Depth-based differentiation of microbial function through sediment-hosted aquifers and enrichment of novel symbionts in the deep terrestrial subsurface.</title>
        <authorList>
            <person name="Probst A.J."/>
            <person name="Ladd B."/>
            <person name="Jarett J.K."/>
            <person name="Geller-Mcgrath D.E."/>
            <person name="Sieber C.M.K."/>
            <person name="Emerson J.B."/>
            <person name="Anantharaman K."/>
            <person name="Thomas B.C."/>
            <person name="Malmstrom R."/>
            <person name="Stieglmeier M."/>
            <person name="Klingl A."/>
            <person name="Woyke T."/>
            <person name="Ryan C.M."/>
            <person name="Banfield J.F."/>
        </authorList>
    </citation>
    <scope>NUCLEOTIDE SEQUENCE [LARGE SCALE GENOMIC DNA]</scope>
</reference>
<gene>
    <name evidence="1" type="ORF">COS52_03700</name>
</gene>
<evidence type="ECO:0000313" key="1">
    <source>
        <dbReference type="EMBL" id="PIV08250.1"/>
    </source>
</evidence>
<dbReference type="GO" id="GO:0004347">
    <property type="term" value="F:glucose-6-phosphate isomerase activity"/>
    <property type="evidence" value="ECO:0007669"/>
    <property type="project" value="InterPro"/>
</dbReference>
<dbReference type="PROSITE" id="PS51463">
    <property type="entry name" value="P_GLUCOSE_ISOMERASE_3"/>
    <property type="match status" value="1"/>
</dbReference>
<dbReference type="GO" id="GO:0006096">
    <property type="term" value="P:glycolytic process"/>
    <property type="evidence" value="ECO:0007669"/>
    <property type="project" value="InterPro"/>
</dbReference>
<dbReference type="Gene3D" id="3.40.50.10490">
    <property type="entry name" value="Glucose-6-phosphate isomerase like protein, domain 1"/>
    <property type="match status" value="1"/>
</dbReference>
<proteinExistence type="predicted"/>
<evidence type="ECO:0000313" key="2">
    <source>
        <dbReference type="Proteomes" id="UP000230119"/>
    </source>
</evidence>
<dbReference type="Proteomes" id="UP000230119">
    <property type="component" value="Unassembled WGS sequence"/>
</dbReference>
<dbReference type="AlphaFoldDB" id="A0A2M7BRZ0"/>
<comment type="caution">
    <text evidence="1">The sequence shown here is derived from an EMBL/GenBank/DDBJ whole genome shotgun (WGS) entry which is preliminary data.</text>
</comment>
<sequence>QYQNWKKGRCIHNNFYFQPEFESLGKWYRQLMGESIGKEKKGITPIVSIGSVDHHSMVQLYWGGSQDKTTEIIYAKKSQDCFVPQEALFPTLSNTKGKNTSEIVSAIRKGTALAYKKQMEPFFEIEFDEINTYEMGGYMQCKMLEIMYLAKLLGVNAFDQPQVELYKIETKKILAK</sequence>
<name>A0A2M7BRZ0_9BACT</name>
<accession>A0A2M7BRZ0</accession>
<dbReference type="GO" id="GO:0006094">
    <property type="term" value="P:gluconeogenesis"/>
    <property type="evidence" value="ECO:0007669"/>
    <property type="project" value="InterPro"/>
</dbReference>